<comment type="similarity">
    <text evidence="3">Belongs to the phosducin family.</text>
</comment>
<dbReference type="Pfam" id="PF05493">
    <property type="entry name" value="ATP_synt_H"/>
    <property type="match status" value="1"/>
</dbReference>
<accession>A0AAE1PAK9</accession>
<feature type="transmembrane region" description="Helical" evidence="13">
    <location>
        <begin position="33"/>
        <end position="52"/>
    </location>
</feature>
<dbReference type="InterPro" id="IPR051499">
    <property type="entry name" value="Phosducin-like_reg"/>
</dbReference>
<dbReference type="SUPFAM" id="SSF52833">
    <property type="entry name" value="Thioredoxin-like"/>
    <property type="match status" value="1"/>
</dbReference>
<evidence type="ECO:0000256" key="10">
    <source>
        <dbReference type="ARBA" id="ARBA00023136"/>
    </source>
</evidence>
<keyword evidence="11" id="KW-0175">Coiled coil</keyword>
<feature type="domain" description="Phosducin" evidence="14">
    <location>
        <begin position="182"/>
        <end position="419"/>
    </location>
</feature>
<keyword evidence="10 13" id="KW-0472">Membrane</keyword>
<comment type="similarity">
    <text evidence="2">Belongs to the V-ATPase e1/e2 subunit family.</text>
</comment>
<name>A0AAE1PAK9_9EUCA</name>
<evidence type="ECO:0000256" key="7">
    <source>
        <dbReference type="ARBA" id="ARBA00022781"/>
    </source>
</evidence>
<evidence type="ECO:0000256" key="8">
    <source>
        <dbReference type="ARBA" id="ARBA00022989"/>
    </source>
</evidence>
<evidence type="ECO:0000256" key="4">
    <source>
        <dbReference type="ARBA" id="ARBA00022448"/>
    </source>
</evidence>
<dbReference type="PRINTS" id="PR00677">
    <property type="entry name" value="PHOSDUCIN"/>
</dbReference>
<keyword evidence="9" id="KW-0406">Ion transport</keyword>
<proteinExistence type="inferred from homology"/>
<gene>
    <name evidence="15" type="ORF">Pmani_023195</name>
</gene>
<dbReference type="PANTHER" id="PTHR46052">
    <property type="entry name" value="PHOSDUCIN-LIKE PROTEIN"/>
    <property type="match status" value="1"/>
</dbReference>
<dbReference type="InterPro" id="IPR023196">
    <property type="entry name" value="Phosducin_N_dom_sf"/>
</dbReference>
<dbReference type="GO" id="GO:0046961">
    <property type="term" value="F:proton-transporting ATPase activity, rotational mechanism"/>
    <property type="evidence" value="ECO:0007669"/>
    <property type="project" value="InterPro"/>
</dbReference>
<protein>
    <recommendedName>
        <fullName evidence="14">Phosducin domain-containing protein</fullName>
    </recommendedName>
</protein>
<comment type="caution">
    <text evidence="15">The sequence shown here is derived from an EMBL/GenBank/DDBJ whole genome shotgun (WGS) entry which is preliminary data.</text>
</comment>
<keyword evidence="6 13" id="KW-0812">Transmembrane</keyword>
<keyword evidence="8 13" id="KW-1133">Transmembrane helix</keyword>
<evidence type="ECO:0000256" key="2">
    <source>
        <dbReference type="ARBA" id="ARBA00008328"/>
    </source>
</evidence>
<comment type="subcellular location">
    <subcellularLocation>
        <location evidence="1">Membrane</location>
        <topology evidence="1">Multi-pass membrane protein</topology>
    </subcellularLocation>
</comment>
<feature type="coiled-coil region" evidence="11">
    <location>
        <begin position="230"/>
        <end position="257"/>
    </location>
</feature>
<evidence type="ECO:0000313" key="15">
    <source>
        <dbReference type="EMBL" id="KAK4304888.1"/>
    </source>
</evidence>
<evidence type="ECO:0000259" key="14">
    <source>
        <dbReference type="Pfam" id="PF02114"/>
    </source>
</evidence>
<dbReference type="EMBL" id="JAWZYT010002366">
    <property type="protein sequence ID" value="KAK4304888.1"/>
    <property type="molecule type" value="Genomic_DNA"/>
</dbReference>
<dbReference type="AlphaFoldDB" id="A0AAE1PAK9"/>
<evidence type="ECO:0000256" key="6">
    <source>
        <dbReference type="ARBA" id="ARBA00022692"/>
    </source>
</evidence>
<keyword evidence="4" id="KW-0813">Transport</keyword>
<dbReference type="Pfam" id="PF02114">
    <property type="entry name" value="Phosducin"/>
    <property type="match status" value="1"/>
</dbReference>
<evidence type="ECO:0000256" key="5">
    <source>
        <dbReference type="ARBA" id="ARBA00022553"/>
    </source>
</evidence>
<reference evidence="15" key="1">
    <citation type="submission" date="2023-11" db="EMBL/GenBank/DDBJ databases">
        <title>Genome assemblies of two species of porcelain crab, Petrolisthes cinctipes and Petrolisthes manimaculis (Anomura: Porcellanidae).</title>
        <authorList>
            <person name="Angst P."/>
        </authorList>
    </citation>
    <scope>NUCLEOTIDE SEQUENCE</scope>
    <source>
        <strain evidence="15">PB745_02</strain>
        <tissue evidence="15">Gill</tissue>
    </source>
</reference>
<evidence type="ECO:0000256" key="11">
    <source>
        <dbReference type="SAM" id="Coils"/>
    </source>
</evidence>
<dbReference type="GO" id="GO:0033179">
    <property type="term" value="C:proton-transporting V-type ATPase, V0 domain"/>
    <property type="evidence" value="ECO:0007669"/>
    <property type="project" value="InterPro"/>
</dbReference>
<evidence type="ECO:0000256" key="13">
    <source>
        <dbReference type="SAM" id="Phobius"/>
    </source>
</evidence>
<evidence type="ECO:0000313" key="16">
    <source>
        <dbReference type="Proteomes" id="UP001292094"/>
    </source>
</evidence>
<feature type="transmembrane region" description="Helical" evidence="13">
    <location>
        <begin position="6"/>
        <end position="26"/>
    </location>
</feature>
<keyword evidence="7" id="KW-0375">Hydrogen ion transport</keyword>
<dbReference type="Gene3D" id="1.10.168.10">
    <property type="entry name" value="Phosducin, domain 2"/>
    <property type="match status" value="1"/>
</dbReference>
<evidence type="ECO:0000256" key="12">
    <source>
        <dbReference type="SAM" id="MobiDB-lite"/>
    </source>
</evidence>
<evidence type="ECO:0000256" key="3">
    <source>
        <dbReference type="ARBA" id="ARBA00009686"/>
    </source>
</evidence>
<dbReference type="PANTHER" id="PTHR46052:SF1">
    <property type="entry name" value="PHOSDUCIN-LIKE PROTEIN"/>
    <property type="match status" value="1"/>
</dbReference>
<dbReference type="Proteomes" id="UP001292094">
    <property type="component" value="Unassembled WGS sequence"/>
</dbReference>
<dbReference type="InterPro" id="IPR024253">
    <property type="entry name" value="Phosducin_thioredoxin-like_dom"/>
</dbReference>
<dbReference type="CDD" id="cd02987">
    <property type="entry name" value="Phd_like_Phd"/>
    <property type="match status" value="1"/>
</dbReference>
<feature type="compositionally biased region" description="Acidic residues" evidence="12">
    <location>
        <begin position="147"/>
        <end position="159"/>
    </location>
</feature>
<keyword evidence="16" id="KW-1185">Reference proteome</keyword>
<dbReference type="Gene3D" id="3.40.30.10">
    <property type="entry name" value="Glutaredoxin"/>
    <property type="match status" value="1"/>
</dbReference>
<feature type="compositionally biased region" description="Polar residues" evidence="12">
    <location>
        <begin position="179"/>
        <end position="192"/>
    </location>
</feature>
<dbReference type="InterPro" id="IPR008389">
    <property type="entry name" value="ATPase_V0-cplx_e1/e2_su"/>
</dbReference>
<organism evidence="15 16">
    <name type="scientific">Petrolisthes manimaculis</name>
    <dbReference type="NCBI Taxonomy" id="1843537"/>
    <lineage>
        <taxon>Eukaryota</taxon>
        <taxon>Metazoa</taxon>
        <taxon>Ecdysozoa</taxon>
        <taxon>Arthropoda</taxon>
        <taxon>Crustacea</taxon>
        <taxon>Multicrustacea</taxon>
        <taxon>Malacostraca</taxon>
        <taxon>Eumalacostraca</taxon>
        <taxon>Eucarida</taxon>
        <taxon>Decapoda</taxon>
        <taxon>Pleocyemata</taxon>
        <taxon>Anomura</taxon>
        <taxon>Galatheoidea</taxon>
        <taxon>Porcellanidae</taxon>
        <taxon>Petrolisthes</taxon>
    </lineage>
</organism>
<dbReference type="GO" id="GO:0008277">
    <property type="term" value="P:regulation of G protein-coupled receptor signaling pathway"/>
    <property type="evidence" value="ECO:0007669"/>
    <property type="project" value="InterPro"/>
</dbReference>
<evidence type="ECO:0000256" key="1">
    <source>
        <dbReference type="ARBA" id="ARBA00004141"/>
    </source>
</evidence>
<feature type="region of interest" description="Disordered" evidence="12">
    <location>
        <begin position="145"/>
        <end position="196"/>
    </location>
</feature>
<dbReference type="InterPro" id="IPR001200">
    <property type="entry name" value="Phosducin"/>
</dbReference>
<keyword evidence="5" id="KW-0597">Phosphoprotein</keyword>
<sequence length="425" mass="47103">MGADAVPICVVTGFWAIVAIILPFILGRGPNKGVIQVMLVISGFSCWIFWLLCYMHQMNPLIGPQLHNTTVLAIQYLWDGSVTIDDFTTVAGESTTVAGVTTTVAGVTTTFAGESTTFAGENLVHSRMATLDDRLLGEKLQYYCSSSEDEDEDDEEEGQDGGHSATASKEPTTEGPLDTNRTTWEGSSTNTGPKGVLRDWQRYKQLEAERRDDQERERILLAKKLTLTCRSQLDDEKEKEEKRKEEEGEDVDAMLDEEFLRQYISRRMEEMVVNTAKKAQFGRVLSLEDGETFLDAVDKEDPSVTVIIHIYHQGAGGCEAMDGCLVCLAQEYPYVKFCRMPATAAGVSTRFKVTGLPALLVYKAGHLMGNFVRLIDEFGDDFYATDVEAFLIEHGMLVDKSLVLPTIRSSTAQDDGDDSDFSLDD</sequence>
<dbReference type="InterPro" id="IPR036249">
    <property type="entry name" value="Thioredoxin-like_sf"/>
</dbReference>
<evidence type="ECO:0000256" key="9">
    <source>
        <dbReference type="ARBA" id="ARBA00023065"/>
    </source>
</evidence>